<dbReference type="EMBL" id="CAJFDI010000001">
    <property type="protein sequence ID" value="CAD5211257.1"/>
    <property type="molecule type" value="Genomic_DNA"/>
</dbReference>
<name>A0A7I8XPC4_BURXY</name>
<dbReference type="Pfam" id="PF01425">
    <property type="entry name" value="Amidase"/>
    <property type="match status" value="1"/>
</dbReference>
<dbReference type="Gene3D" id="3.90.1300.10">
    <property type="entry name" value="Amidase signature (AS) domain"/>
    <property type="match status" value="1"/>
</dbReference>
<proteinExistence type="predicted"/>
<dbReference type="InterPro" id="IPR036928">
    <property type="entry name" value="AS_sf"/>
</dbReference>
<dbReference type="GO" id="GO:0012505">
    <property type="term" value="C:endomembrane system"/>
    <property type="evidence" value="ECO:0007669"/>
    <property type="project" value="TreeGrafter"/>
</dbReference>
<sequence length="537" mass="59557">MEERAQNFFVRAYARSIRRIQPKRNLLEPTSPNVIVNTPITELTEKIRKLELNATEMVHLYLRRLDSVNGELNAAVRIFGDESWYEAKQHDQYLRHLNQKSDEYRELHLSKPLLGIPFTIPHCFDIKNEVVLGGLKYRRSISPAHDDASIVKLLRQAGAIPLAYSNVSSAGLCWDGDCTVQGRACNPYDLRCITGGSAGGEGALNGSGATPFGVVFDIGGGTRIPAALNGVYGLKPTSTPNLLNGIFPEFHSEDIKTLVAVGPICRYAKDLALLYSVISSTTKPSDYESLRPSRLLFYYNIEGPLTRYTHESVVKSVDNALKTLESKLQLTSALFKMPYDSQMVGWFAARLAKCAPPNQAVTDIFFNRLVKPNMKFEKLKVLLGKSNLTPIALNLVEIEAKHKVQGAEIEKLLGELEKFKANVVQELSDGAVLICPTLPRTHYLHHESLLHIYDPVYTFIFNLLGLPAVTVPTGLDPDGYPTSVQLVAAPGKEWLLIRVAEFLEGEFGGWRSPQSLIYPPTSNPQVRPISTPKTTSV</sequence>
<protein>
    <submittedName>
        <fullName evidence="2">(pine wood nematode) hypothetical protein</fullName>
    </submittedName>
</protein>
<gene>
    <name evidence="2" type="ORF">BXYJ_LOCUS2338</name>
</gene>
<dbReference type="SMR" id="A0A7I8XPC4"/>
<feature type="domain" description="Amidase" evidence="1">
    <location>
        <begin position="56"/>
        <end position="495"/>
    </location>
</feature>
<dbReference type="InterPro" id="IPR052739">
    <property type="entry name" value="FAAH2"/>
</dbReference>
<dbReference type="PANTHER" id="PTHR43372:SF3">
    <property type="entry name" value="AT07710P-RELATED"/>
    <property type="match status" value="1"/>
</dbReference>
<comment type="caution">
    <text evidence="2">The sequence shown here is derived from an EMBL/GenBank/DDBJ whole genome shotgun (WGS) entry which is preliminary data.</text>
</comment>
<dbReference type="Proteomes" id="UP000659654">
    <property type="component" value="Unassembled WGS sequence"/>
</dbReference>
<dbReference type="AlphaFoldDB" id="A0A7I8XPC4"/>
<evidence type="ECO:0000313" key="2">
    <source>
        <dbReference type="EMBL" id="CAD5211257.1"/>
    </source>
</evidence>
<dbReference type="EMBL" id="CAJFCV020000001">
    <property type="protein sequence ID" value="CAG9087961.1"/>
    <property type="molecule type" value="Genomic_DNA"/>
</dbReference>
<organism evidence="2 3">
    <name type="scientific">Bursaphelenchus xylophilus</name>
    <name type="common">Pinewood nematode worm</name>
    <name type="synonym">Aphelenchoides xylophilus</name>
    <dbReference type="NCBI Taxonomy" id="6326"/>
    <lineage>
        <taxon>Eukaryota</taxon>
        <taxon>Metazoa</taxon>
        <taxon>Ecdysozoa</taxon>
        <taxon>Nematoda</taxon>
        <taxon>Chromadorea</taxon>
        <taxon>Rhabditida</taxon>
        <taxon>Tylenchina</taxon>
        <taxon>Tylenchomorpha</taxon>
        <taxon>Aphelenchoidea</taxon>
        <taxon>Aphelenchoididae</taxon>
        <taxon>Bursaphelenchus</taxon>
    </lineage>
</organism>
<dbReference type="InterPro" id="IPR023631">
    <property type="entry name" value="Amidase_dom"/>
</dbReference>
<accession>A0A7I8XPC4</accession>
<evidence type="ECO:0000259" key="1">
    <source>
        <dbReference type="Pfam" id="PF01425"/>
    </source>
</evidence>
<keyword evidence="3" id="KW-1185">Reference proteome</keyword>
<evidence type="ECO:0000313" key="3">
    <source>
        <dbReference type="Proteomes" id="UP000659654"/>
    </source>
</evidence>
<reference evidence="2" key="1">
    <citation type="submission" date="2020-09" db="EMBL/GenBank/DDBJ databases">
        <authorList>
            <person name="Kikuchi T."/>
        </authorList>
    </citation>
    <scope>NUCLEOTIDE SEQUENCE</scope>
    <source>
        <strain evidence="2">Ka4C1</strain>
    </source>
</reference>
<dbReference type="OrthoDB" id="5852048at2759"/>
<dbReference type="SUPFAM" id="SSF75304">
    <property type="entry name" value="Amidase signature (AS) enzymes"/>
    <property type="match status" value="1"/>
</dbReference>
<dbReference type="Proteomes" id="UP000582659">
    <property type="component" value="Unassembled WGS sequence"/>
</dbReference>
<dbReference type="PANTHER" id="PTHR43372">
    <property type="entry name" value="FATTY-ACID AMIDE HYDROLASE"/>
    <property type="match status" value="1"/>
</dbReference>